<dbReference type="Proteomes" id="UP000015105">
    <property type="component" value="Chromosome 2D"/>
</dbReference>
<reference evidence="1" key="3">
    <citation type="journal article" date="2017" name="Nature">
        <title>Genome sequence of the progenitor of the wheat D genome Aegilops tauschii.</title>
        <authorList>
            <person name="Luo M.C."/>
            <person name="Gu Y.Q."/>
            <person name="Puiu D."/>
            <person name="Wang H."/>
            <person name="Twardziok S.O."/>
            <person name="Deal K.R."/>
            <person name="Huo N."/>
            <person name="Zhu T."/>
            <person name="Wang L."/>
            <person name="Wang Y."/>
            <person name="McGuire P.E."/>
            <person name="Liu S."/>
            <person name="Long H."/>
            <person name="Ramasamy R.K."/>
            <person name="Rodriguez J.C."/>
            <person name="Van S.L."/>
            <person name="Yuan L."/>
            <person name="Wang Z."/>
            <person name="Xia Z."/>
            <person name="Xiao L."/>
            <person name="Anderson O.D."/>
            <person name="Ouyang S."/>
            <person name="Liang Y."/>
            <person name="Zimin A.V."/>
            <person name="Pertea G."/>
            <person name="Qi P."/>
            <person name="Bennetzen J.L."/>
            <person name="Dai X."/>
            <person name="Dawson M.W."/>
            <person name="Muller H.G."/>
            <person name="Kugler K."/>
            <person name="Rivarola-Duarte L."/>
            <person name="Spannagl M."/>
            <person name="Mayer K.F.X."/>
            <person name="Lu F.H."/>
            <person name="Bevan M.W."/>
            <person name="Leroy P."/>
            <person name="Li P."/>
            <person name="You F.M."/>
            <person name="Sun Q."/>
            <person name="Liu Z."/>
            <person name="Lyons E."/>
            <person name="Wicker T."/>
            <person name="Salzberg S.L."/>
            <person name="Devos K.M."/>
            <person name="Dvorak J."/>
        </authorList>
    </citation>
    <scope>NUCLEOTIDE SEQUENCE [LARGE SCALE GENOMIC DNA]</scope>
    <source>
        <strain evidence="1">cv. AL8/78</strain>
    </source>
</reference>
<organism evidence="1 2">
    <name type="scientific">Aegilops tauschii subsp. strangulata</name>
    <name type="common">Goatgrass</name>
    <dbReference type="NCBI Taxonomy" id="200361"/>
    <lineage>
        <taxon>Eukaryota</taxon>
        <taxon>Viridiplantae</taxon>
        <taxon>Streptophyta</taxon>
        <taxon>Embryophyta</taxon>
        <taxon>Tracheophyta</taxon>
        <taxon>Spermatophyta</taxon>
        <taxon>Magnoliopsida</taxon>
        <taxon>Liliopsida</taxon>
        <taxon>Poales</taxon>
        <taxon>Poaceae</taxon>
        <taxon>BOP clade</taxon>
        <taxon>Pooideae</taxon>
        <taxon>Triticodae</taxon>
        <taxon>Triticeae</taxon>
        <taxon>Triticinae</taxon>
        <taxon>Aegilops</taxon>
    </lineage>
</organism>
<sequence>QVDRQHLHNCSPLSSFIRCSSFTCHKRINCFFCNLIIDQIMRCASQPTD</sequence>
<name>A0A453DGE7_AEGTS</name>
<evidence type="ECO:0000313" key="1">
    <source>
        <dbReference type="EnsemblPlants" id="AET2Gv21234100.1"/>
    </source>
</evidence>
<reference evidence="2" key="1">
    <citation type="journal article" date="2014" name="Science">
        <title>Ancient hybridizations among the ancestral genomes of bread wheat.</title>
        <authorList>
            <consortium name="International Wheat Genome Sequencing Consortium,"/>
            <person name="Marcussen T."/>
            <person name="Sandve S.R."/>
            <person name="Heier L."/>
            <person name="Spannagl M."/>
            <person name="Pfeifer M."/>
            <person name="Jakobsen K.S."/>
            <person name="Wulff B.B."/>
            <person name="Steuernagel B."/>
            <person name="Mayer K.F."/>
            <person name="Olsen O.A."/>
        </authorList>
    </citation>
    <scope>NUCLEOTIDE SEQUENCE [LARGE SCALE GENOMIC DNA]</scope>
    <source>
        <strain evidence="2">cv. AL8/78</strain>
    </source>
</reference>
<reference evidence="1" key="4">
    <citation type="submission" date="2019-03" db="UniProtKB">
        <authorList>
            <consortium name="EnsemblPlants"/>
        </authorList>
    </citation>
    <scope>IDENTIFICATION</scope>
</reference>
<accession>A0A453DGE7</accession>
<proteinExistence type="predicted"/>
<reference evidence="2" key="2">
    <citation type="journal article" date="2017" name="Nat. Plants">
        <title>The Aegilops tauschii genome reveals multiple impacts of transposons.</title>
        <authorList>
            <person name="Zhao G."/>
            <person name="Zou C."/>
            <person name="Li K."/>
            <person name="Wang K."/>
            <person name="Li T."/>
            <person name="Gao L."/>
            <person name="Zhang X."/>
            <person name="Wang H."/>
            <person name="Yang Z."/>
            <person name="Liu X."/>
            <person name="Jiang W."/>
            <person name="Mao L."/>
            <person name="Kong X."/>
            <person name="Jiao Y."/>
            <person name="Jia J."/>
        </authorList>
    </citation>
    <scope>NUCLEOTIDE SEQUENCE [LARGE SCALE GENOMIC DNA]</scope>
    <source>
        <strain evidence="2">cv. AL8/78</strain>
    </source>
</reference>
<evidence type="ECO:0000313" key="2">
    <source>
        <dbReference type="Proteomes" id="UP000015105"/>
    </source>
</evidence>
<dbReference type="AlphaFoldDB" id="A0A453DGE7"/>
<protein>
    <submittedName>
        <fullName evidence="1">Uncharacterized protein</fullName>
    </submittedName>
</protein>
<dbReference type="EnsemblPlants" id="AET2Gv21234100.1">
    <property type="protein sequence ID" value="AET2Gv21234100.1"/>
    <property type="gene ID" value="AET2Gv21234100"/>
</dbReference>
<keyword evidence="2" id="KW-1185">Reference proteome</keyword>
<reference evidence="1" key="5">
    <citation type="journal article" date="2021" name="G3 (Bethesda)">
        <title>Aegilops tauschii genome assembly Aet v5.0 features greater sequence contiguity and improved annotation.</title>
        <authorList>
            <person name="Wang L."/>
            <person name="Zhu T."/>
            <person name="Rodriguez J.C."/>
            <person name="Deal K.R."/>
            <person name="Dubcovsky J."/>
            <person name="McGuire P.E."/>
            <person name="Lux T."/>
            <person name="Spannagl M."/>
            <person name="Mayer K.F.X."/>
            <person name="Baldrich P."/>
            <person name="Meyers B.C."/>
            <person name="Huo N."/>
            <person name="Gu Y.Q."/>
            <person name="Zhou H."/>
            <person name="Devos K.M."/>
            <person name="Bennetzen J.L."/>
            <person name="Unver T."/>
            <person name="Budak H."/>
            <person name="Gulick P.J."/>
            <person name="Galiba G."/>
            <person name="Kalapos B."/>
            <person name="Nelson D.R."/>
            <person name="Li P."/>
            <person name="You F.M."/>
            <person name="Luo M.C."/>
            <person name="Dvorak J."/>
        </authorList>
    </citation>
    <scope>NUCLEOTIDE SEQUENCE [LARGE SCALE GENOMIC DNA]</scope>
    <source>
        <strain evidence="1">cv. AL8/78</strain>
    </source>
</reference>
<dbReference type="Gramene" id="AET2Gv21234100.1">
    <property type="protein sequence ID" value="AET2Gv21234100.1"/>
    <property type="gene ID" value="AET2Gv21234100"/>
</dbReference>